<proteinExistence type="predicted"/>
<evidence type="ECO:0000256" key="5">
    <source>
        <dbReference type="ARBA" id="ARBA00022837"/>
    </source>
</evidence>
<evidence type="ECO:0000256" key="4">
    <source>
        <dbReference type="ARBA" id="ARBA00022801"/>
    </source>
</evidence>
<reference evidence="8 9" key="1">
    <citation type="journal article" date="2016" name="Nat. Commun.">
        <title>Thousands of microbial genomes shed light on interconnected biogeochemical processes in an aquifer system.</title>
        <authorList>
            <person name="Anantharaman K."/>
            <person name="Brown C.T."/>
            <person name="Hug L.A."/>
            <person name="Sharon I."/>
            <person name="Castelle C.J."/>
            <person name="Probst A.J."/>
            <person name="Thomas B.C."/>
            <person name="Singh A."/>
            <person name="Wilkins M.J."/>
            <person name="Karaoz U."/>
            <person name="Brodie E.L."/>
            <person name="Williams K.H."/>
            <person name="Hubbard S.S."/>
            <person name="Banfield J.F."/>
        </authorList>
    </citation>
    <scope>NUCLEOTIDE SEQUENCE [LARGE SCALE GENOMIC DNA]</scope>
</reference>
<name>A0A1F6M7X3_9BACT</name>
<keyword evidence="2" id="KW-0964">Secreted</keyword>
<dbReference type="InterPro" id="IPR018087">
    <property type="entry name" value="Glyco_hydro_5_CS"/>
</dbReference>
<dbReference type="PANTHER" id="PTHR36842">
    <property type="entry name" value="PROTEIN TOLB HOMOLOG"/>
    <property type="match status" value="1"/>
</dbReference>
<dbReference type="Gene3D" id="4.10.1080.10">
    <property type="entry name" value="TSP type-3 repeat"/>
    <property type="match status" value="1"/>
</dbReference>
<comment type="caution">
    <text evidence="8">The sequence shown here is derived from an EMBL/GenBank/DDBJ whole genome shotgun (WGS) entry which is preliminary data.</text>
</comment>
<protein>
    <submittedName>
        <fullName evidence="8">Uncharacterized protein</fullName>
    </submittedName>
</protein>
<feature type="region of interest" description="Disordered" evidence="7">
    <location>
        <begin position="424"/>
        <end position="468"/>
    </location>
</feature>
<dbReference type="EMBL" id="MFQD01000039">
    <property type="protein sequence ID" value="OGH67633.1"/>
    <property type="molecule type" value="Genomic_DNA"/>
</dbReference>
<evidence type="ECO:0000256" key="1">
    <source>
        <dbReference type="ARBA" id="ARBA00004613"/>
    </source>
</evidence>
<dbReference type="PANTHER" id="PTHR36842:SF1">
    <property type="entry name" value="PROTEIN TOLB"/>
    <property type="match status" value="1"/>
</dbReference>
<feature type="compositionally biased region" description="Basic and acidic residues" evidence="7">
    <location>
        <begin position="429"/>
        <end position="444"/>
    </location>
</feature>
<evidence type="ECO:0000256" key="2">
    <source>
        <dbReference type="ARBA" id="ARBA00022525"/>
    </source>
</evidence>
<accession>A0A1F6M7X3</accession>
<dbReference type="InterPro" id="IPR059100">
    <property type="entry name" value="TSP3_bac"/>
</dbReference>
<gene>
    <name evidence="8" type="ORF">A3C15_01430</name>
</gene>
<comment type="subcellular location">
    <subcellularLocation>
        <location evidence="1">Secreted</location>
    </subcellularLocation>
</comment>
<evidence type="ECO:0000256" key="6">
    <source>
        <dbReference type="ARBA" id="ARBA00023295"/>
    </source>
</evidence>
<feature type="region of interest" description="Disordered" evidence="7">
    <location>
        <begin position="371"/>
        <end position="390"/>
    </location>
</feature>
<dbReference type="GO" id="GO:0004553">
    <property type="term" value="F:hydrolase activity, hydrolyzing O-glycosyl compounds"/>
    <property type="evidence" value="ECO:0007669"/>
    <property type="project" value="InterPro"/>
</dbReference>
<keyword evidence="5" id="KW-0106">Calcium</keyword>
<dbReference type="SUPFAM" id="SSF103647">
    <property type="entry name" value="TSP type-3 repeat"/>
    <property type="match status" value="1"/>
</dbReference>
<dbReference type="PROSITE" id="PS00659">
    <property type="entry name" value="GLYCOSYL_HYDROL_F5"/>
    <property type="match status" value="1"/>
</dbReference>
<keyword evidence="6" id="KW-0326">Glycosidase</keyword>
<evidence type="ECO:0000256" key="7">
    <source>
        <dbReference type="SAM" id="MobiDB-lite"/>
    </source>
</evidence>
<evidence type="ECO:0000313" key="8">
    <source>
        <dbReference type="EMBL" id="OGH67633.1"/>
    </source>
</evidence>
<evidence type="ECO:0000313" key="9">
    <source>
        <dbReference type="Proteomes" id="UP000176532"/>
    </source>
</evidence>
<keyword evidence="4" id="KW-0378">Hydrolase</keyword>
<dbReference type="STRING" id="1798682.A3C15_01430"/>
<dbReference type="Pfam" id="PF18884">
    <property type="entry name" value="TSP3_bac"/>
    <property type="match status" value="3"/>
</dbReference>
<dbReference type="GO" id="GO:0005509">
    <property type="term" value="F:calcium ion binding"/>
    <property type="evidence" value="ECO:0007669"/>
    <property type="project" value="InterPro"/>
</dbReference>
<dbReference type="AlphaFoldDB" id="A0A1F6M7X3"/>
<dbReference type="SUPFAM" id="SSF69304">
    <property type="entry name" value="Tricorn protease N-terminal domain"/>
    <property type="match status" value="1"/>
</dbReference>
<sequence>MTTIQRPNSRPVAATLLISFVLALALAALVEGLKPAATFAAAQYPYKSQPQLFNGPVAKPFLSGDRMAYVTLWESAGQYLYITDLAAGNDEKITSYPVAANTEIGISGNYIVWSNGYKNKWNVFLFDKFSHATQVVADTMNEVSRPSIDGTKIVWREANFDQGGAMIRLFDQSTSEHRTVSAGKFYTNPVVAGNRVAWFETQTSCINDAYRLCNLDAGVKDLVVYDTVQKTQQVIAQSVHTVYAPAISVSRVVWTEKKNGHYDLFQYEFTTGATTRLTQNDLDETYPVLASGRVGYLGMSLNGTRRVAHVFDIATKSDTAMQFKGVNHGWVTITDQKMAWVEIRKDSRIYIYDFAITGQFTDVDTDGLSEPVETKIGTDPQEKDTDGDGISDTDEITLFKTNPLTVDSDGDGLTDYRESFLYKSNPTKFDTDGDGYHDGLEIKTNHSPTSKSKIKVSPSRYEWSALPR</sequence>
<keyword evidence="3" id="KW-0732">Signal</keyword>
<dbReference type="Proteomes" id="UP000176532">
    <property type="component" value="Unassembled WGS sequence"/>
</dbReference>
<evidence type="ECO:0000256" key="3">
    <source>
        <dbReference type="ARBA" id="ARBA00022729"/>
    </source>
</evidence>
<dbReference type="GO" id="GO:0005975">
    <property type="term" value="P:carbohydrate metabolic process"/>
    <property type="evidence" value="ECO:0007669"/>
    <property type="project" value="InterPro"/>
</dbReference>
<dbReference type="InterPro" id="IPR028974">
    <property type="entry name" value="TSP_type-3_rpt"/>
</dbReference>
<organism evidence="8 9">
    <name type="scientific">Candidatus Magasanikbacteria bacterium RIFCSPHIGHO2_02_FULL_50_9b</name>
    <dbReference type="NCBI Taxonomy" id="1798682"/>
    <lineage>
        <taxon>Bacteria</taxon>
        <taxon>Candidatus Magasanikiibacteriota</taxon>
    </lineage>
</organism>